<evidence type="ECO:0000313" key="1">
    <source>
        <dbReference type="EMBL" id="KAL1391470.1"/>
    </source>
</evidence>
<organism evidence="1 2">
    <name type="scientific">Culex pipiens pipiens</name>
    <name type="common">Northern house mosquito</name>
    <dbReference type="NCBI Taxonomy" id="38569"/>
    <lineage>
        <taxon>Eukaryota</taxon>
        <taxon>Metazoa</taxon>
        <taxon>Ecdysozoa</taxon>
        <taxon>Arthropoda</taxon>
        <taxon>Hexapoda</taxon>
        <taxon>Insecta</taxon>
        <taxon>Pterygota</taxon>
        <taxon>Neoptera</taxon>
        <taxon>Endopterygota</taxon>
        <taxon>Diptera</taxon>
        <taxon>Nematocera</taxon>
        <taxon>Culicoidea</taxon>
        <taxon>Culicidae</taxon>
        <taxon>Culicinae</taxon>
        <taxon>Culicini</taxon>
        <taxon>Culex</taxon>
        <taxon>Culex</taxon>
    </lineage>
</organism>
<reference evidence="1 2" key="1">
    <citation type="submission" date="2024-05" db="EMBL/GenBank/DDBJ databases">
        <title>Culex pipiens pipiens assembly and annotation.</title>
        <authorList>
            <person name="Alout H."/>
            <person name="Durand T."/>
        </authorList>
    </citation>
    <scope>NUCLEOTIDE SEQUENCE [LARGE SCALE GENOMIC DNA]</scope>
    <source>
        <strain evidence="1">HA-2024</strain>
        <tissue evidence="1">Whole body</tissue>
    </source>
</reference>
<comment type="caution">
    <text evidence="1">The sequence shown here is derived from an EMBL/GenBank/DDBJ whole genome shotgun (WGS) entry which is preliminary data.</text>
</comment>
<protein>
    <submittedName>
        <fullName evidence="1">Uncharacterized protein</fullName>
    </submittedName>
</protein>
<accession>A0ABD1D2P6</accession>
<dbReference type="EMBL" id="JBEHCU010007863">
    <property type="protein sequence ID" value="KAL1391470.1"/>
    <property type="molecule type" value="Genomic_DNA"/>
</dbReference>
<dbReference type="AlphaFoldDB" id="A0ABD1D2P6"/>
<sequence>MNFISCRAITRVKDKTHVISQKYASLITPSCAGATSSSLAQEQSQSYIHHIGKDPLVYRNVGQHLRLAAEKYPNNEAIVSCHQAQRLTYSDVLEKVVK</sequence>
<proteinExistence type="predicted"/>
<dbReference type="SUPFAM" id="SSF56801">
    <property type="entry name" value="Acetyl-CoA synthetase-like"/>
    <property type="match status" value="1"/>
</dbReference>
<dbReference type="Proteomes" id="UP001562425">
    <property type="component" value="Unassembled WGS sequence"/>
</dbReference>
<keyword evidence="2" id="KW-1185">Reference proteome</keyword>
<gene>
    <name evidence="1" type="ORF">pipiens_012367</name>
</gene>
<evidence type="ECO:0000313" key="2">
    <source>
        <dbReference type="Proteomes" id="UP001562425"/>
    </source>
</evidence>
<name>A0ABD1D2P6_CULPP</name>